<evidence type="ECO:0000313" key="12">
    <source>
        <dbReference type="EMBL" id="KAA8531801.1"/>
    </source>
</evidence>
<dbReference type="Pfam" id="PF04678">
    <property type="entry name" value="MCU"/>
    <property type="match status" value="1"/>
</dbReference>
<comment type="subcellular location">
    <subcellularLocation>
        <location evidence="1">Membrane</location>
        <topology evidence="1">Multi-pass membrane protein</topology>
    </subcellularLocation>
</comment>
<sequence>MAFRRTLVQRLFNVSNISNPTLTNCRIFSLSSAGQALIPSNPAKVAPDPGDEGTFRRFLQRRPMYQSAVAPKLRSLPMGDELLETLRNMDIARDRIRLDELSPPVTKSELTEAKLTVEDARKLLRVSQLEMVKSKLRQIPKSSISYSEFVQICVEACSSTYQGLEFAKMLDEFGTVIVLGDVVFLWPDQVLKAIQGLMPMPEAHPNDPRRKEFEEMEKQKITIDKKAESLVRRELWCGLGFLLVQTATFMRLTFWELSWDVMEPICFYVTSMYFMAGYAFFLRTAREPSFEGFFQSRFGAKQKRLMKINNFNVGRYNELRKACYPCSSLPEHALSFTPSFSERTEFSGALH</sequence>
<keyword evidence="7 10" id="KW-1133">Transmembrane helix</keyword>
<proteinExistence type="inferred from homology"/>
<dbReference type="OrthoDB" id="278338at2759"/>
<evidence type="ECO:0000256" key="6">
    <source>
        <dbReference type="ARBA" id="ARBA00022837"/>
    </source>
</evidence>
<feature type="transmembrane region" description="Helical" evidence="10">
    <location>
        <begin position="235"/>
        <end position="255"/>
    </location>
</feature>
<evidence type="ECO:0000313" key="13">
    <source>
        <dbReference type="Proteomes" id="UP000325577"/>
    </source>
</evidence>
<dbReference type="GO" id="GO:0005262">
    <property type="term" value="F:calcium channel activity"/>
    <property type="evidence" value="ECO:0007669"/>
    <property type="project" value="TreeGrafter"/>
</dbReference>
<evidence type="ECO:0000256" key="9">
    <source>
        <dbReference type="ARBA" id="ARBA00023136"/>
    </source>
</evidence>
<dbReference type="PANTHER" id="PTHR13462:SF31">
    <property type="entry name" value="CALCIUM UNIPORTER PROTEIN 1, MITOCHONDRIAL"/>
    <property type="match status" value="1"/>
</dbReference>
<keyword evidence="4" id="KW-0109">Calcium transport</keyword>
<evidence type="ECO:0000256" key="3">
    <source>
        <dbReference type="ARBA" id="ARBA00022448"/>
    </source>
</evidence>
<evidence type="ECO:0000256" key="2">
    <source>
        <dbReference type="ARBA" id="ARBA00005653"/>
    </source>
</evidence>
<keyword evidence="8" id="KW-0406">Ion transport</keyword>
<feature type="domain" description="Calcium uniporter protein C-terminal" evidence="11">
    <location>
        <begin position="162"/>
        <end position="319"/>
    </location>
</feature>
<dbReference type="GO" id="GO:0036444">
    <property type="term" value="P:calcium import into the mitochondrion"/>
    <property type="evidence" value="ECO:0007669"/>
    <property type="project" value="TreeGrafter"/>
</dbReference>
<dbReference type="InterPro" id="IPR006769">
    <property type="entry name" value="MCU_C"/>
</dbReference>
<keyword evidence="3" id="KW-0813">Transport</keyword>
<dbReference type="EMBL" id="CM018043">
    <property type="protein sequence ID" value="KAA8531801.1"/>
    <property type="molecule type" value="Genomic_DNA"/>
</dbReference>
<protein>
    <recommendedName>
        <fullName evidence="11">Calcium uniporter protein C-terminal domain-containing protein</fullName>
    </recommendedName>
</protein>
<keyword evidence="9 10" id="KW-0472">Membrane</keyword>
<evidence type="ECO:0000256" key="1">
    <source>
        <dbReference type="ARBA" id="ARBA00004141"/>
    </source>
</evidence>
<dbReference type="GO" id="GO:0015292">
    <property type="term" value="F:uniporter activity"/>
    <property type="evidence" value="ECO:0007669"/>
    <property type="project" value="TreeGrafter"/>
</dbReference>
<dbReference type="GO" id="GO:0051560">
    <property type="term" value="P:mitochondrial calcium ion homeostasis"/>
    <property type="evidence" value="ECO:0007669"/>
    <property type="project" value="InterPro"/>
</dbReference>
<keyword evidence="13" id="KW-1185">Reference proteome</keyword>
<evidence type="ECO:0000256" key="8">
    <source>
        <dbReference type="ARBA" id="ARBA00023065"/>
    </source>
</evidence>
<keyword evidence="5 10" id="KW-0812">Transmembrane</keyword>
<dbReference type="PANTHER" id="PTHR13462">
    <property type="entry name" value="CALCIUM UNIPORTER PROTEIN, MITOCHONDRIAL"/>
    <property type="match status" value="1"/>
</dbReference>
<gene>
    <name evidence="12" type="ORF">F0562_006482</name>
</gene>
<evidence type="ECO:0000256" key="5">
    <source>
        <dbReference type="ARBA" id="ARBA00022692"/>
    </source>
</evidence>
<evidence type="ECO:0000259" key="11">
    <source>
        <dbReference type="Pfam" id="PF04678"/>
    </source>
</evidence>
<organism evidence="12 13">
    <name type="scientific">Nyssa sinensis</name>
    <dbReference type="NCBI Taxonomy" id="561372"/>
    <lineage>
        <taxon>Eukaryota</taxon>
        <taxon>Viridiplantae</taxon>
        <taxon>Streptophyta</taxon>
        <taxon>Embryophyta</taxon>
        <taxon>Tracheophyta</taxon>
        <taxon>Spermatophyta</taxon>
        <taxon>Magnoliopsida</taxon>
        <taxon>eudicotyledons</taxon>
        <taxon>Gunneridae</taxon>
        <taxon>Pentapetalae</taxon>
        <taxon>asterids</taxon>
        <taxon>Cornales</taxon>
        <taxon>Nyssaceae</taxon>
        <taxon>Nyssa</taxon>
    </lineage>
</organism>
<dbReference type="AlphaFoldDB" id="A0A5J5ARY1"/>
<comment type="similarity">
    <text evidence="2">Belongs to the MCU (TC 1.A.77) family.</text>
</comment>
<dbReference type="GO" id="GO:1990246">
    <property type="term" value="C:uniplex complex"/>
    <property type="evidence" value="ECO:0007669"/>
    <property type="project" value="TreeGrafter"/>
</dbReference>
<evidence type="ECO:0000256" key="7">
    <source>
        <dbReference type="ARBA" id="ARBA00022989"/>
    </source>
</evidence>
<feature type="transmembrane region" description="Helical" evidence="10">
    <location>
        <begin position="261"/>
        <end position="281"/>
    </location>
</feature>
<dbReference type="Proteomes" id="UP000325577">
    <property type="component" value="Linkage Group LG2"/>
</dbReference>
<evidence type="ECO:0000256" key="4">
    <source>
        <dbReference type="ARBA" id="ARBA00022568"/>
    </source>
</evidence>
<accession>A0A5J5ARY1</accession>
<reference evidence="12 13" key="1">
    <citation type="submission" date="2019-09" db="EMBL/GenBank/DDBJ databases">
        <title>A chromosome-level genome assembly of the Chinese tupelo Nyssa sinensis.</title>
        <authorList>
            <person name="Yang X."/>
            <person name="Kang M."/>
            <person name="Yang Y."/>
            <person name="Xiong H."/>
            <person name="Wang M."/>
            <person name="Zhang Z."/>
            <person name="Wang Z."/>
            <person name="Wu H."/>
            <person name="Ma T."/>
            <person name="Liu J."/>
            <person name="Xi Z."/>
        </authorList>
    </citation>
    <scope>NUCLEOTIDE SEQUENCE [LARGE SCALE GENOMIC DNA]</scope>
    <source>
        <strain evidence="12">J267</strain>
        <tissue evidence="12">Leaf</tissue>
    </source>
</reference>
<dbReference type="InterPro" id="IPR039055">
    <property type="entry name" value="MCU_fam"/>
</dbReference>
<name>A0A5J5ARY1_9ASTE</name>
<evidence type="ECO:0000256" key="10">
    <source>
        <dbReference type="SAM" id="Phobius"/>
    </source>
</evidence>
<keyword evidence="6" id="KW-0106">Calcium</keyword>